<dbReference type="Proteomes" id="UP000283255">
    <property type="component" value="Unassembled WGS sequence"/>
</dbReference>
<dbReference type="GO" id="GO:0019213">
    <property type="term" value="F:deacetylase activity"/>
    <property type="evidence" value="ECO:0007669"/>
    <property type="project" value="TreeGrafter"/>
</dbReference>
<evidence type="ECO:0000256" key="2">
    <source>
        <dbReference type="ARBA" id="ARBA00022723"/>
    </source>
</evidence>
<dbReference type="PANTHER" id="PTHR31609">
    <property type="entry name" value="YDJC DEACETYLASE FAMILY MEMBER"/>
    <property type="match status" value="1"/>
</dbReference>
<dbReference type="SUPFAM" id="SSF88713">
    <property type="entry name" value="Glycoside hydrolase/deacetylase"/>
    <property type="match status" value="1"/>
</dbReference>
<dbReference type="GO" id="GO:0005975">
    <property type="term" value="P:carbohydrate metabolic process"/>
    <property type="evidence" value="ECO:0007669"/>
    <property type="project" value="InterPro"/>
</dbReference>
<comment type="caution">
    <text evidence="6">The sequence shown here is derived from an EMBL/GenBank/DDBJ whole genome shotgun (WGS) entry which is preliminary data.</text>
</comment>
<keyword evidence="3" id="KW-0378">Hydrolase</keyword>
<dbReference type="GO" id="GO:0046872">
    <property type="term" value="F:metal ion binding"/>
    <property type="evidence" value="ECO:0007669"/>
    <property type="project" value="UniProtKB-KW"/>
</dbReference>
<dbReference type="GO" id="GO:0016787">
    <property type="term" value="F:hydrolase activity"/>
    <property type="evidence" value="ECO:0007669"/>
    <property type="project" value="UniProtKB-KW"/>
</dbReference>
<dbReference type="RefSeq" id="WP_119909856.1">
    <property type="nucleotide sequence ID" value="NZ_QZCH01000004.1"/>
</dbReference>
<organism evidence="6 7">
    <name type="scientific">Motilimonas pumila</name>
    <dbReference type="NCBI Taxonomy" id="2303987"/>
    <lineage>
        <taxon>Bacteria</taxon>
        <taxon>Pseudomonadati</taxon>
        <taxon>Pseudomonadota</taxon>
        <taxon>Gammaproteobacteria</taxon>
        <taxon>Alteromonadales</taxon>
        <taxon>Alteromonadales genera incertae sedis</taxon>
        <taxon>Motilimonas</taxon>
    </lineage>
</organism>
<accession>A0A418YHF2</accession>
<evidence type="ECO:0000256" key="1">
    <source>
        <dbReference type="ARBA" id="ARBA00001946"/>
    </source>
</evidence>
<gene>
    <name evidence="6" type="ORF">D1Z90_06070</name>
</gene>
<dbReference type="InterPro" id="IPR011330">
    <property type="entry name" value="Glyco_hydro/deAcase_b/a-brl"/>
</dbReference>
<proteinExistence type="predicted"/>
<keyword evidence="5" id="KW-0119">Carbohydrate metabolism</keyword>
<sequence>MTNDLINRLGFESDEKVVIFHCDDIGMNQGSVAAYQDLKDFGIALSGSTMVPCPWFLKAAELCREQADADMGVHLTLTSEWQHYRWRPLTAGLANTGLVDSLGFFHASEYDCWQQAKPQAVFAEACAQVEAALAAGITVSHLDSHMLSMMSAKTLPVFYQVAQKYQLPMLAMHSDYLNRTPRFINHTEMALTETPLCPEHASVAATTAQMEQAAEPLFDHWCSLPYQDDSNRVEAVKQCLQQLPNGVSFFMLHPSIEDDELKRICPDMDWRIRVADYQAMLDKGLKAYIKQQGIRLISFQQILALKNHSS</sequence>
<dbReference type="EMBL" id="QZCH01000004">
    <property type="protein sequence ID" value="RJG49521.1"/>
    <property type="molecule type" value="Genomic_DNA"/>
</dbReference>
<dbReference type="Pfam" id="PF04794">
    <property type="entry name" value="YdjC"/>
    <property type="match status" value="1"/>
</dbReference>
<comment type="cofactor">
    <cofactor evidence="1">
        <name>Mg(2+)</name>
        <dbReference type="ChEBI" id="CHEBI:18420"/>
    </cofactor>
</comment>
<name>A0A418YHF2_9GAMM</name>
<keyword evidence="7" id="KW-1185">Reference proteome</keyword>
<dbReference type="Gene3D" id="3.20.20.370">
    <property type="entry name" value="Glycoside hydrolase/deacetylase"/>
    <property type="match status" value="1"/>
</dbReference>
<reference evidence="6 7" key="1">
    <citation type="submission" date="2018-09" db="EMBL/GenBank/DDBJ databases">
        <authorList>
            <person name="Wang F."/>
        </authorList>
    </citation>
    <scope>NUCLEOTIDE SEQUENCE [LARGE SCALE GENOMIC DNA]</scope>
    <source>
        <strain evidence="6 7">PLHSC7-2</strain>
    </source>
</reference>
<dbReference type="InterPro" id="IPR006879">
    <property type="entry name" value="YdjC-like"/>
</dbReference>
<reference evidence="6 7" key="2">
    <citation type="submission" date="2019-01" db="EMBL/GenBank/DDBJ databases">
        <title>Motilimonas pumilus sp. nov., isolated from the gut of sea cucumber (Apostichopus japonicus).</title>
        <authorList>
            <person name="Wang F.-Q."/>
            <person name="Ren L.-H."/>
            <person name="Lin Y.-W."/>
            <person name="Sun G.-H."/>
            <person name="Du Z.-J."/>
            <person name="Zhao J.-X."/>
            <person name="Liu X.-J."/>
            <person name="Liu L.-J."/>
        </authorList>
    </citation>
    <scope>NUCLEOTIDE SEQUENCE [LARGE SCALE GENOMIC DNA]</scope>
    <source>
        <strain evidence="6 7">PLHSC7-2</strain>
    </source>
</reference>
<keyword evidence="2" id="KW-0479">Metal-binding</keyword>
<keyword evidence="4" id="KW-0460">Magnesium</keyword>
<evidence type="ECO:0000256" key="5">
    <source>
        <dbReference type="ARBA" id="ARBA00023277"/>
    </source>
</evidence>
<evidence type="ECO:0000313" key="7">
    <source>
        <dbReference type="Proteomes" id="UP000283255"/>
    </source>
</evidence>
<dbReference type="OrthoDB" id="9774177at2"/>
<evidence type="ECO:0000313" key="6">
    <source>
        <dbReference type="EMBL" id="RJG49521.1"/>
    </source>
</evidence>
<dbReference type="AlphaFoldDB" id="A0A418YHF2"/>
<protein>
    <submittedName>
        <fullName evidence="6">ChbG/HpnK family deacetylase</fullName>
    </submittedName>
</protein>
<evidence type="ECO:0000256" key="4">
    <source>
        <dbReference type="ARBA" id="ARBA00022842"/>
    </source>
</evidence>
<evidence type="ECO:0000256" key="3">
    <source>
        <dbReference type="ARBA" id="ARBA00022801"/>
    </source>
</evidence>
<dbReference type="PANTHER" id="PTHR31609:SF1">
    <property type="entry name" value="CARBOHYDRATE DEACETYLASE"/>
    <property type="match status" value="1"/>
</dbReference>